<comment type="caution">
    <text evidence="5">The sequence shown here is derived from an EMBL/GenBank/DDBJ whole genome shotgun (WGS) entry which is preliminary data.</text>
</comment>
<evidence type="ECO:0000313" key="5">
    <source>
        <dbReference type="EMBL" id="MBB5789077.1"/>
    </source>
</evidence>
<dbReference type="GO" id="GO:0019632">
    <property type="term" value="P:shikimate metabolic process"/>
    <property type="evidence" value="ECO:0007669"/>
    <property type="project" value="TreeGrafter"/>
</dbReference>
<feature type="domain" description="Shikimate dehydrogenase substrate binding N-terminal" evidence="3">
    <location>
        <begin position="8"/>
        <end position="89"/>
    </location>
</feature>
<dbReference type="EMBL" id="JACHMM010000001">
    <property type="protein sequence ID" value="MBB5789077.1"/>
    <property type="molecule type" value="Genomic_DNA"/>
</dbReference>
<dbReference type="Pfam" id="PF08501">
    <property type="entry name" value="Shikimate_dh_N"/>
    <property type="match status" value="1"/>
</dbReference>
<dbReference type="GO" id="GO:0004764">
    <property type="term" value="F:shikimate 3-dehydrogenase (NADP+) activity"/>
    <property type="evidence" value="ECO:0007669"/>
    <property type="project" value="UniProtKB-EC"/>
</dbReference>
<dbReference type="SUPFAM" id="SSF53223">
    <property type="entry name" value="Aminoacid dehydrogenase-like, N-terminal domain"/>
    <property type="match status" value="1"/>
</dbReference>
<evidence type="ECO:0000313" key="6">
    <source>
        <dbReference type="Proteomes" id="UP000542813"/>
    </source>
</evidence>
<dbReference type="EC" id="1.1.1.25" evidence="5"/>
<feature type="domain" description="SDH C-terminal" evidence="4">
    <location>
        <begin position="248"/>
        <end position="278"/>
    </location>
</feature>
<dbReference type="InterPro" id="IPR046346">
    <property type="entry name" value="Aminoacid_DH-like_N_sf"/>
</dbReference>
<dbReference type="InterPro" id="IPR022893">
    <property type="entry name" value="Shikimate_DH_fam"/>
</dbReference>
<keyword evidence="5" id="KW-0560">Oxidoreductase</keyword>
<keyword evidence="2" id="KW-0057">Aromatic amino acid biosynthesis</keyword>
<evidence type="ECO:0000256" key="2">
    <source>
        <dbReference type="ARBA" id="ARBA00023141"/>
    </source>
</evidence>
<dbReference type="SUPFAM" id="SSF51735">
    <property type="entry name" value="NAD(P)-binding Rossmann-fold domains"/>
    <property type="match status" value="1"/>
</dbReference>
<dbReference type="InterPro" id="IPR013708">
    <property type="entry name" value="Shikimate_DH-bd_N"/>
</dbReference>
<dbReference type="Gene3D" id="3.40.50.10860">
    <property type="entry name" value="Leucine Dehydrogenase, chain A, domain 1"/>
    <property type="match status" value="1"/>
</dbReference>
<comment type="pathway">
    <text evidence="1">Metabolic intermediate biosynthesis; chorismate biosynthesis; chorismate from D-erythrose 4-phosphate and phosphoenolpyruvate: step 4/7.</text>
</comment>
<evidence type="ECO:0000259" key="3">
    <source>
        <dbReference type="Pfam" id="PF08501"/>
    </source>
</evidence>
<dbReference type="InterPro" id="IPR036291">
    <property type="entry name" value="NAD(P)-bd_dom_sf"/>
</dbReference>
<protein>
    <submittedName>
        <fullName evidence="5">Shikimate dehydrogenase</fullName>
        <ecNumber evidence="5">1.1.1.25</ecNumber>
    </submittedName>
</protein>
<accession>A0A7W9GS74</accession>
<keyword evidence="6" id="KW-1185">Reference proteome</keyword>
<gene>
    <name evidence="5" type="ORF">HD601_003652</name>
</gene>
<dbReference type="Gene3D" id="3.40.50.720">
    <property type="entry name" value="NAD(P)-binding Rossmann-like Domain"/>
    <property type="match status" value="1"/>
</dbReference>
<dbReference type="RefSeq" id="WP_184824204.1">
    <property type="nucleotide sequence ID" value="NZ_JACHMM010000001.1"/>
</dbReference>
<dbReference type="Pfam" id="PF18317">
    <property type="entry name" value="SDH_C"/>
    <property type="match status" value="1"/>
</dbReference>
<proteinExistence type="predicted"/>
<dbReference type="PANTHER" id="PTHR21089:SF1">
    <property type="entry name" value="BIFUNCTIONAL 3-DEHYDROQUINATE DEHYDRATASE_SHIKIMATE DEHYDROGENASE, CHLOROPLASTIC"/>
    <property type="match status" value="1"/>
</dbReference>
<reference evidence="5 6" key="1">
    <citation type="submission" date="2020-08" db="EMBL/GenBank/DDBJ databases">
        <title>Sequencing the genomes of 1000 actinobacteria strains.</title>
        <authorList>
            <person name="Klenk H.-P."/>
        </authorList>
    </citation>
    <scope>NUCLEOTIDE SEQUENCE [LARGE SCALE GENOMIC DNA]</scope>
    <source>
        <strain evidence="5 6">DSM 102122</strain>
    </source>
</reference>
<dbReference type="NCBIfam" id="NF001311">
    <property type="entry name" value="PRK00258.1-3"/>
    <property type="match status" value="1"/>
</dbReference>
<evidence type="ECO:0000259" key="4">
    <source>
        <dbReference type="Pfam" id="PF18317"/>
    </source>
</evidence>
<dbReference type="GO" id="GO:0005829">
    <property type="term" value="C:cytosol"/>
    <property type="evidence" value="ECO:0007669"/>
    <property type="project" value="TreeGrafter"/>
</dbReference>
<dbReference type="GO" id="GO:0009073">
    <property type="term" value="P:aromatic amino acid family biosynthetic process"/>
    <property type="evidence" value="ECO:0007669"/>
    <property type="project" value="UniProtKB-KW"/>
</dbReference>
<dbReference type="GO" id="GO:0009423">
    <property type="term" value="P:chorismate biosynthetic process"/>
    <property type="evidence" value="ECO:0007669"/>
    <property type="project" value="TreeGrafter"/>
</dbReference>
<keyword evidence="2" id="KW-0028">Amino-acid biosynthesis</keyword>
<organism evidence="5 6">
    <name type="scientific">Jiangella mangrovi</name>
    <dbReference type="NCBI Taxonomy" id="1524084"/>
    <lineage>
        <taxon>Bacteria</taxon>
        <taxon>Bacillati</taxon>
        <taxon>Actinomycetota</taxon>
        <taxon>Actinomycetes</taxon>
        <taxon>Jiangellales</taxon>
        <taxon>Jiangellaceae</taxon>
        <taxon>Jiangella</taxon>
    </lineage>
</organism>
<sequence length="285" mass="28469">MLTRRCAVLGSPIAHSLSPVIHRAAYRSLGLDWEYTAHEVAEESLPAFVAGLGPEWRGLSLTMPLKRVALDVATTASDVARTVGAANTLVRRDDGGWDADNTDVPGVVATLRAASGGPVDGASTPGPVCLWGGGATASSVLAALAFLESGPVHVHVRSAARAGGALAVAAALGHPAEPAPWAVLPACADAGVTVTTAPSGAMDELASSLVVGLGGGVSGRVLFDVVYDPWPTPVAAAWQAAGGVVASGLELLVHQAVGQVHLMTGSDVPADLLRSAALAAIGARA</sequence>
<dbReference type="InterPro" id="IPR041121">
    <property type="entry name" value="SDH_C"/>
</dbReference>
<evidence type="ECO:0000256" key="1">
    <source>
        <dbReference type="ARBA" id="ARBA00004871"/>
    </source>
</evidence>
<dbReference type="PANTHER" id="PTHR21089">
    <property type="entry name" value="SHIKIMATE DEHYDROGENASE"/>
    <property type="match status" value="1"/>
</dbReference>
<dbReference type="GO" id="GO:0050661">
    <property type="term" value="F:NADP binding"/>
    <property type="evidence" value="ECO:0007669"/>
    <property type="project" value="TreeGrafter"/>
</dbReference>
<dbReference type="Proteomes" id="UP000542813">
    <property type="component" value="Unassembled WGS sequence"/>
</dbReference>
<name>A0A7W9GS74_9ACTN</name>
<dbReference type="AlphaFoldDB" id="A0A7W9GS74"/>